<keyword evidence="3" id="KW-1185">Reference proteome</keyword>
<accession>A0A5C8HU62</accession>
<sequence length="390" mass="40672">MGLDAFSVSVVTAVVVLVAGTLFLLETFLRKAEMVGRIWALSFLAGMLTSVAYMMWALDPDSIWPIALGNAAFVSSAGCMWLGCRRFNERHIPVAASAVAGGAVLTLAAALLDAAAGDWAGAFVMFLLIALFAGLGAGESFSGEMRRNRNAIGLALILAAESIYYIARTIVFVTQGPESALFRTWFSTESTSIVTVVLTIVALLTTSILRAGLAGVRGVSITSDLQRTDDGVLRADSFARLFDELVLRAQERGETVGVVSVRVDDLPQITTAFGRGEADAVATAWRQATRRAAPTQSFVGEDGNGGLAVALLPSSSSEARYIATAVRDAVFDGVREAELSVLPVVTVGTAIASRAGITTEGLIAAARATAGETGTDVVDVDDVTPSASGR</sequence>
<dbReference type="InterPro" id="IPR043128">
    <property type="entry name" value="Rev_trsase/Diguanyl_cyclase"/>
</dbReference>
<protein>
    <recommendedName>
        <fullName evidence="4">Diguanylate cyclase</fullName>
    </recommendedName>
</protein>
<reference evidence="2 3" key="1">
    <citation type="submission" date="2019-08" db="EMBL/GenBank/DDBJ databases">
        <authorList>
            <person name="Dong K."/>
        </authorList>
    </citation>
    <scope>NUCLEOTIDE SEQUENCE [LARGE SCALE GENOMIC DNA]</scope>
    <source>
        <strain evidence="2 3">K-1</strain>
    </source>
</reference>
<evidence type="ECO:0008006" key="4">
    <source>
        <dbReference type="Google" id="ProtNLM"/>
    </source>
</evidence>
<dbReference type="SUPFAM" id="SSF55073">
    <property type="entry name" value="Nucleotide cyclase"/>
    <property type="match status" value="1"/>
</dbReference>
<dbReference type="AlphaFoldDB" id="A0A5C8HU62"/>
<dbReference type="OrthoDB" id="5115878at2"/>
<feature type="transmembrane region" description="Helical" evidence="1">
    <location>
        <begin position="150"/>
        <end position="173"/>
    </location>
</feature>
<evidence type="ECO:0000256" key="1">
    <source>
        <dbReference type="SAM" id="Phobius"/>
    </source>
</evidence>
<evidence type="ECO:0000313" key="3">
    <source>
        <dbReference type="Proteomes" id="UP000321949"/>
    </source>
</evidence>
<evidence type="ECO:0000313" key="2">
    <source>
        <dbReference type="EMBL" id="TXK08688.1"/>
    </source>
</evidence>
<feature type="transmembrane region" description="Helical" evidence="1">
    <location>
        <begin position="6"/>
        <end position="25"/>
    </location>
</feature>
<gene>
    <name evidence="2" type="ORF">FVP74_13405</name>
</gene>
<proteinExistence type="predicted"/>
<dbReference type="EMBL" id="VRSX01000007">
    <property type="protein sequence ID" value="TXK08688.1"/>
    <property type="molecule type" value="Genomic_DNA"/>
</dbReference>
<comment type="caution">
    <text evidence="2">The sequence shown here is derived from an EMBL/GenBank/DDBJ whole genome shotgun (WGS) entry which is preliminary data.</text>
</comment>
<feature type="transmembrane region" description="Helical" evidence="1">
    <location>
        <begin position="62"/>
        <end position="82"/>
    </location>
</feature>
<name>A0A5C8HU62_9MICO</name>
<dbReference type="Proteomes" id="UP000321949">
    <property type="component" value="Unassembled WGS sequence"/>
</dbReference>
<dbReference type="Gene3D" id="3.30.70.270">
    <property type="match status" value="1"/>
</dbReference>
<dbReference type="RefSeq" id="WP_147050771.1">
    <property type="nucleotide sequence ID" value="NZ_BKAH01000008.1"/>
</dbReference>
<keyword evidence="1" id="KW-0812">Transmembrane</keyword>
<feature type="transmembrane region" description="Helical" evidence="1">
    <location>
        <begin position="94"/>
        <end position="113"/>
    </location>
</feature>
<feature type="transmembrane region" description="Helical" evidence="1">
    <location>
        <begin position="37"/>
        <end position="56"/>
    </location>
</feature>
<keyword evidence="1" id="KW-0472">Membrane</keyword>
<keyword evidence="1" id="KW-1133">Transmembrane helix</keyword>
<feature type="transmembrane region" description="Helical" evidence="1">
    <location>
        <begin position="119"/>
        <end position="138"/>
    </location>
</feature>
<organism evidence="2 3">
    <name type="scientific">Microbacterium saccharophilum</name>
    <dbReference type="NCBI Taxonomy" id="1213358"/>
    <lineage>
        <taxon>Bacteria</taxon>
        <taxon>Bacillati</taxon>
        <taxon>Actinomycetota</taxon>
        <taxon>Actinomycetes</taxon>
        <taxon>Micrococcales</taxon>
        <taxon>Microbacteriaceae</taxon>
        <taxon>Microbacterium</taxon>
    </lineage>
</organism>
<dbReference type="InterPro" id="IPR029787">
    <property type="entry name" value="Nucleotide_cyclase"/>
</dbReference>
<feature type="transmembrane region" description="Helical" evidence="1">
    <location>
        <begin position="193"/>
        <end position="213"/>
    </location>
</feature>